<reference evidence="2" key="2">
    <citation type="journal article" date="2023" name="Science">
        <title>Genomic signatures of disease resistance in endangered staghorn corals.</title>
        <authorList>
            <person name="Vollmer S.V."/>
            <person name="Selwyn J.D."/>
            <person name="Despard B.A."/>
            <person name="Roesel C.L."/>
        </authorList>
    </citation>
    <scope>NUCLEOTIDE SEQUENCE</scope>
    <source>
        <strain evidence="2">K2</strain>
    </source>
</reference>
<evidence type="ECO:0000313" key="3">
    <source>
        <dbReference type="Proteomes" id="UP001249851"/>
    </source>
</evidence>
<dbReference type="InterPro" id="IPR041577">
    <property type="entry name" value="RT_RNaseH_2"/>
</dbReference>
<sequence>WATPTRSIRKGQETISSSTVLAFYDPKRPAVARANASGYGIGGVLMQDHRGELRPVAFCSRTLNEAEGRNYGFEEAIDAAKVGVYWGNSSEALDFLEYGKSKEAALDGYHLQQNGTVKAPVFSHYVMVSYMEELYRKDEALKLIDSYQAACSNPLKTSDNDYAWVLFNFSCLLPKVVGDID</sequence>
<proteinExistence type="predicted"/>
<feature type="domain" description="Reverse transcriptase/retrotransposon-derived protein RNase H-like" evidence="1">
    <location>
        <begin position="8"/>
        <end position="69"/>
    </location>
</feature>
<evidence type="ECO:0000259" key="1">
    <source>
        <dbReference type="Pfam" id="PF17919"/>
    </source>
</evidence>
<protein>
    <recommendedName>
        <fullName evidence="1">Reverse transcriptase/retrotransposon-derived protein RNase H-like domain-containing protein</fullName>
    </recommendedName>
</protein>
<dbReference type="InterPro" id="IPR043502">
    <property type="entry name" value="DNA/RNA_pol_sf"/>
</dbReference>
<gene>
    <name evidence="2" type="ORF">P5673_004583</name>
</gene>
<feature type="non-terminal residue" evidence="2">
    <location>
        <position position="1"/>
    </location>
</feature>
<name>A0AAD9VEB5_ACRCE</name>
<dbReference type="Proteomes" id="UP001249851">
    <property type="component" value="Unassembled WGS sequence"/>
</dbReference>
<keyword evidence="3" id="KW-1185">Reference proteome</keyword>
<evidence type="ECO:0000313" key="2">
    <source>
        <dbReference type="EMBL" id="KAK2570872.1"/>
    </source>
</evidence>
<reference evidence="2" key="1">
    <citation type="journal article" date="2023" name="G3 (Bethesda)">
        <title>Whole genome assembly and annotation of the endangered Caribbean coral Acropora cervicornis.</title>
        <authorList>
            <person name="Selwyn J.D."/>
            <person name="Vollmer S.V."/>
        </authorList>
    </citation>
    <scope>NUCLEOTIDE SEQUENCE</scope>
    <source>
        <strain evidence="2">K2</strain>
    </source>
</reference>
<comment type="caution">
    <text evidence="2">The sequence shown here is derived from an EMBL/GenBank/DDBJ whole genome shotgun (WGS) entry which is preliminary data.</text>
</comment>
<organism evidence="2 3">
    <name type="scientific">Acropora cervicornis</name>
    <name type="common">Staghorn coral</name>
    <dbReference type="NCBI Taxonomy" id="6130"/>
    <lineage>
        <taxon>Eukaryota</taxon>
        <taxon>Metazoa</taxon>
        <taxon>Cnidaria</taxon>
        <taxon>Anthozoa</taxon>
        <taxon>Hexacorallia</taxon>
        <taxon>Scleractinia</taxon>
        <taxon>Astrocoeniina</taxon>
        <taxon>Acroporidae</taxon>
        <taxon>Acropora</taxon>
    </lineage>
</organism>
<dbReference type="EMBL" id="JARQWQ010000007">
    <property type="protein sequence ID" value="KAK2570872.1"/>
    <property type="molecule type" value="Genomic_DNA"/>
</dbReference>
<dbReference type="AlphaFoldDB" id="A0AAD9VEB5"/>
<dbReference type="Pfam" id="PF17919">
    <property type="entry name" value="RT_RNaseH_2"/>
    <property type="match status" value="1"/>
</dbReference>
<dbReference type="SUPFAM" id="SSF56672">
    <property type="entry name" value="DNA/RNA polymerases"/>
    <property type="match status" value="1"/>
</dbReference>
<accession>A0AAD9VEB5</accession>